<sequence length="336" mass="37733">MSYTSSKAKRTRKSMASSHPIHQANENSPYGDLTREEFYKKHQILHKESFMLNKKSMKIFTQSWQPDSTARLKGLVGMIHGYSSESSWLFELNAVAIAKAGYFVCALDLEGHGYSEGLPGQISNFQFLVSDCILFFNSARAEHPKLPAFLYGESMGGAIAILIGLRQRNEWNGIVLSGPMCGVSNKFKPLWPLEKLLPVAAFIAPSWRITFMKPPPRGSYKEDWKKQLVAKSPNRPSSGKPPAITAQELMKTCSYIQRKCHELEVPLLILHGEDDRICDPEAAKFVFESAASKDKTLKIFAGMRHQLIGEPNESVELIFGTVISWIEVRAELDHVN</sequence>
<evidence type="ECO:0000313" key="4">
    <source>
        <dbReference type="RefSeq" id="XP_027086503.1"/>
    </source>
</evidence>
<accession>A0A6P6U7D5</accession>
<name>A0A6P6U7D5_COFAR</name>
<dbReference type="InterPro" id="IPR029058">
    <property type="entry name" value="AB_hydrolase_fold"/>
</dbReference>
<dbReference type="InterPro" id="IPR000073">
    <property type="entry name" value="AB_hydrolase_1"/>
</dbReference>
<reference evidence="3" key="1">
    <citation type="journal article" date="2025" name="Foods">
        <title>Unveiling the Microbial Signatures of Arabica Coffee Cherries: Insights into Ripeness Specific Diversity, Functional Traits, and Implications for Quality and Safety.</title>
        <authorList>
            <consortium name="RefSeq"/>
            <person name="Tenea G.N."/>
            <person name="Cifuentes V."/>
            <person name="Reyes P."/>
            <person name="Cevallos-Vallejos M."/>
        </authorList>
    </citation>
    <scope>NUCLEOTIDE SEQUENCE [LARGE SCALE GENOMIC DNA]</scope>
</reference>
<evidence type="ECO:0000313" key="3">
    <source>
        <dbReference type="Proteomes" id="UP001652660"/>
    </source>
</evidence>
<dbReference type="InterPro" id="IPR022742">
    <property type="entry name" value="Hydrolase_4"/>
</dbReference>
<dbReference type="AlphaFoldDB" id="A0A6P6U7D5"/>
<evidence type="ECO:0000256" key="1">
    <source>
        <dbReference type="SAM" id="MobiDB-lite"/>
    </source>
</evidence>
<dbReference type="InterPro" id="IPR051044">
    <property type="entry name" value="MAG_DAG_Lipase"/>
</dbReference>
<dbReference type="OrthoDB" id="2498029at2759"/>
<dbReference type="PANTHER" id="PTHR11614">
    <property type="entry name" value="PHOSPHOLIPASE-RELATED"/>
    <property type="match status" value="1"/>
</dbReference>
<dbReference type="Proteomes" id="UP001652660">
    <property type="component" value="Chromosome 9c"/>
</dbReference>
<keyword evidence="3" id="KW-1185">Reference proteome</keyword>
<dbReference type="Pfam" id="PF12146">
    <property type="entry name" value="Hydrolase_4"/>
    <property type="match status" value="1"/>
</dbReference>
<feature type="region of interest" description="Disordered" evidence="1">
    <location>
        <begin position="1"/>
        <end position="29"/>
    </location>
</feature>
<organism evidence="3 4">
    <name type="scientific">Coffea arabica</name>
    <name type="common">Arabian coffee</name>
    <dbReference type="NCBI Taxonomy" id="13443"/>
    <lineage>
        <taxon>Eukaryota</taxon>
        <taxon>Viridiplantae</taxon>
        <taxon>Streptophyta</taxon>
        <taxon>Embryophyta</taxon>
        <taxon>Tracheophyta</taxon>
        <taxon>Spermatophyta</taxon>
        <taxon>Magnoliopsida</taxon>
        <taxon>eudicotyledons</taxon>
        <taxon>Gunneridae</taxon>
        <taxon>Pentapetalae</taxon>
        <taxon>asterids</taxon>
        <taxon>lamiids</taxon>
        <taxon>Gentianales</taxon>
        <taxon>Rubiaceae</taxon>
        <taxon>Ixoroideae</taxon>
        <taxon>Gardenieae complex</taxon>
        <taxon>Bertiereae - Coffeeae clade</taxon>
        <taxon>Coffeeae</taxon>
        <taxon>Coffea</taxon>
    </lineage>
</organism>
<proteinExistence type="predicted"/>
<evidence type="ECO:0000259" key="2">
    <source>
        <dbReference type="Pfam" id="PF12146"/>
    </source>
</evidence>
<dbReference type="SUPFAM" id="SSF53474">
    <property type="entry name" value="alpha/beta-Hydrolases"/>
    <property type="match status" value="1"/>
</dbReference>
<reference evidence="4" key="2">
    <citation type="submission" date="2025-08" db="UniProtKB">
        <authorList>
            <consortium name="RefSeq"/>
        </authorList>
    </citation>
    <scope>IDENTIFICATION</scope>
    <source>
        <tissue evidence="4">Leaves</tissue>
    </source>
</reference>
<dbReference type="PRINTS" id="PR00111">
    <property type="entry name" value="ABHYDROLASE"/>
</dbReference>
<protein>
    <submittedName>
        <fullName evidence="4">Caffeoylshikimate esterase-like</fullName>
    </submittedName>
</protein>
<feature type="domain" description="Serine aminopeptidase S33" evidence="2">
    <location>
        <begin position="72"/>
        <end position="312"/>
    </location>
</feature>
<dbReference type="RefSeq" id="XP_027086503.1">
    <property type="nucleotide sequence ID" value="XM_027230702.2"/>
</dbReference>
<dbReference type="GeneID" id="113708241"/>
<gene>
    <name evidence="4" type="primary">LOC113708241</name>
</gene>
<dbReference type="Gene3D" id="3.40.50.1820">
    <property type="entry name" value="alpha/beta hydrolase"/>
    <property type="match status" value="1"/>
</dbReference>
<dbReference type="GO" id="GO:0016787">
    <property type="term" value="F:hydrolase activity"/>
    <property type="evidence" value="ECO:0007669"/>
    <property type="project" value="UniProtKB-ARBA"/>
</dbReference>